<evidence type="ECO:0008006" key="4">
    <source>
        <dbReference type="Google" id="ProtNLM"/>
    </source>
</evidence>
<dbReference type="CDD" id="cd07814">
    <property type="entry name" value="SRPBCC_CalC_Aha1-like"/>
    <property type="match status" value="1"/>
</dbReference>
<evidence type="ECO:0000313" key="3">
    <source>
        <dbReference type="Proteomes" id="UP000011841"/>
    </source>
</evidence>
<name>M4ZH49_9BRAD</name>
<dbReference type="Proteomes" id="UP000011841">
    <property type="component" value="Chromosome"/>
</dbReference>
<organism evidence="2 3">
    <name type="scientific">Bradyrhizobium oligotrophicum S58</name>
    <dbReference type="NCBI Taxonomy" id="1245469"/>
    <lineage>
        <taxon>Bacteria</taxon>
        <taxon>Pseudomonadati</taxon>
        <taxon>Pseudomonadota</taxon>
        <taxon>Alphaproteobacteria</taxon>
        <taxon>Hyphomicrobiales</taxon>
        <taxon>Nitrobacteraceae</taxon>
        <taxon>Bradyrhizobium</taxon>
    </lineage>
</organism>
<feature type="region of interest" description="Disordered" evidence="1">
    <location>
        <begin position="38"/>
        <end position="58"/>
    </location>
</feature>
<evidence type="ECO:0000313" key="2">
    <source>
        <dbReference type="EMBL" id="BAM93084.1"/>
    </source>
</evidence>
<gene>
    <name evidence="2" type="ORF">S58_71190</name>
</gene>
<feature type="region of interest" description="Disordered" evidence="1">
    <location>
        <begin position="96"/>
        <end position="119"/>
    </location>
</feature>
<dbReference type="AlphaFoldDB" id="M4ZH49"/>
<sequence length="119" mass="13116">MSDVETDQQGDELVLDYELDAPPEKVWRAISSPALRDTWLPSGDLADPAPLSSTPGEEVRYRMRDDEPPYLESIVTFQLSPNADGGTRLKIIHGPPAPKLMRLTPPAANSNTRSYLRAA</sequence>
<reference evidence="2 3" key="1">
    <citation type="journal article" date="2013" name="Appl. Environ. Microbiol.">
        <title>Genome analysis suggests that the soil oligotrophic bacterium Agromonas oligotrophica (Bradyrhizobium oligotrophicum) is a nitrogen-fixing symbiont of Aeschynomene indica.</title>
        <authorList>
            <person name="Okubo T."/>
            <person name="Fukushima S."/>
            <person name="Itakura M."/>
            <person name="Oshima K."/>
            <person name="Longtonglang A."/>
            <person name="Teaumroong N."/>
            <person name="Mitsui H."/>
            <person name="Hattori M."/>
            <person name="Hattori R."/>
            <person name="Hattori T."/>
            <person name="Minamisawa K."/>
        </authorList>
    </citation>
    <scope>NUCLEOTIDE SEQUENCE [LARGE SCALE GENOMIC DNA]</scope>
    <source>
        <strain evidence="2 3">S58</strain>
    </source>
</reference>
<dbReference type="HOGENOM" id="CLU_2059526_0_0_5"/>
<dbReference type="RefSeq" id="WP_015670156.1">
    <property type="nucleotide sequence ID" value="NC_020453.1"/>
</dbReference>
<dbReference type="STRING" id="1245469.S58_71190"/>
<protein>
    <recommendedName>
        <fullName evidence="4">Activator of Hsp90 ATPase 1 family protein</fullName>
    </recommendedName>
</protein>
<dbReference type="EMBL" id="AP012603">
    <property type="protein sequence ID" value="BAM93084.1"/>
    <property type="molecule type" value="Genomic_DNA"/>
</dbReference>
<dbReference type="SUPFAM" id="SSF55961">
    <property type="entry name" value="Bet v1-like"/>
    <property type="match status" value="1"/>
</dbReference>
<evidence type="ECO:0000256" key="1">
    <source>
        <dbReference type="SAM" id="MobiDB-lite"/>
    </source>
</evidence>
<dbReference type="OrthoDB" id="9803476at2"/>
<dbReference type="Gene3D" id="3.30.530.20">
    <property type="match status" value="2"/>
</dbReference>
<dbReference type="InterPro" id="IPR023393">
    <property type="entry name" value="START-like_dom_sf"/>
</dbReference>
<proteinExistence type="predicted"/>
<dbReference type="KEGG" id="aol:S58_71190"/>
<accession>M4ZH49</accession>
<keyword evidence="3" id="KW-1185">Reference proteome</keyword>
<feature type="compositionally biased region" description="Polar residues" evidence="1">
    <location>
        <begin position="107"/>
        <end position="119"/>
    </location>
</feature>
<dbReference type="eggNOG" id="COG3832">
    <property type="taxonomic scope" value="Bacteria"/>
</dbReference>
<dbReference type="PATRIC" id="fig|1245469.3.peg.7277"/>
<dbReference type="GeneID" id="301820781"/>